<name>A0A1H7W0D0_AQUAM</name>
<reference evidence="1 2" key="1">
    <citation type="submission" date="2016-10" db="EMBL/GenBank/DDBJ databases">
        <authorList>
            <person name="de Groot N.N."/>
        </authorList>
    </citation>
    <scope>NUCLEOTIDE SEQUENCE [LARGE SCALE GENOMIC DNA]</scope>
    <source>
        <strain evidence="1 2">DSM 25232</strain>
    </source>
</reference>
<dbReference type="Proteomes" id="UP000198521">
    <property type="component" value="Unassembled WGS sequence"/>
</dbReference>
<keyword evidence="2" id="KW-1185">Reference proteome</keyword>
<protein>
    <submittedName>
        <fullName evidence="1">Uncharacterized protein</fullName>
    </submittedName>
</protein>
<dbReference type="EMBL" id="FOAB01000009">
    <property type="protein sequence ID" value="SEM14525.1"/>
    <property type="molecule type" value="Genomic_DNA"/>
</dbReference>
<proteinExistence type="predicted"/>
<sequence length="59" mass="6493">MIKKILKIDQVRHLQKQELKKIKGGDGEVVCNGTLCPRRYICCGQAGCTDPNFAVLSCA</sequence>
<evidence type="ECO:0000313" key="2">
    <source>
        <dbReference type="Proteomes" id="UP000198521"/>
    </source>
</evidence>
<evidence type="ECO:0000313" key="1">
    <source>
        <dbReference type="EMBL" id="SEM14525.1"/>
    </source>
</evidence>
<gene>
    <name evidence="1" type="ORF">SAMN04487910_4277</name>
</gene>
<accession>A0A1H7W0D0</accession>
<organism evidence="1 2">
    <name type="scientific">Aquimarina amphilecti</name>
    <dbReference type="NCBI Taxonomy" id="1038014"/>
    <lineage>
        <taxon>Bacteria</taxon>
        <taxon>Pseudomonadati</taxon>
        <taxon>Bacteroidota</taxon>
        <taxon>Flavobacteriia</taxon>
        <taxon>Flavobacteriales</taxon>
        <taxon>Flavobacteriaceae</taxon>
        <taxon>Aquimarina</taxon>
    </lineage>
</organism>
<dbReference type="AlphaFoldDB" id="A0A1H7W0D0"/>
<dbReference type="STRING" id="1038014.SAMN04487910_4277"/>